<comment type="caution">
    <text evidence="1">The sequence shown here is derived from an EMBL/GenBank/DDBJ whole genome shotgun (WGS) entry which is preliminary data.</text>
</comment>
<dbReference type="Proteomes" id="UP000756387">
    <property type="component" value="Unassembled WGS sequence"/>
</dbReference>
<proteinExistence type="predicted"/>
<reference evidence="1 2" key="1">
    <citation type="submission" date="2020-10" db="EMBL/GenBank/DDBJ databases">
        <title>Nocardioides sp. isolated from sludge.</title>
        <authorList>
            <person name="Zhang X."/>
        </authorList>
    </citation>
    <scope>NUCLEOTIDE SEQUENCE [LARGE SCALE GENOMIC DNA]</scope>
    <source>
        <strain evidence="1 2">Y6</strain>
    </source>
</reference>
<keyword evidence="2" id="KW-1185">Reference proteome</keyword>
<organism evidence="1 2">
    <name type="scientific">Nocardioides malaquae</name>
    <dbReference type="NCBI Taxonomy" id="2773426"/>
    <lineage>
        <taxon>Bacteria</taxon>
        <taxon>Bacillati</taxon>
        <taxon>Actinomycetota</taxon>
        <taxon>Actinomycetes</taxon>
        <taxon>Propionibacteriales</taxon>
        <taxon>Nocardioidaceae</taxon>
        <taxon>Nocardioides</taxon>
    </lineage>
</organism>
<dbReference type="RefSeq" id="WP_193637404.1">
    <property type="nucleotide sequence ID" value="NZ_JADCSA010000004.1"/>
</dbReference>
<dbReference type="EMBL" id="JADCSA010000004">
    <property type="protein sequence ID" value="MBE7324065.1"/>
    <property type="molecule type" value="Genomic_DNA"/>
</dbReference>
<sequence>MHRPEGVFPGARVSIRPLGRAARVEPEEVQGEPAGAVAVVERVRTTPLSGRLVQALTEVVDVGEALGELERGEALVGQDGLEAPLAPRAAASRR</sequence>
<protein>
    <recommendedName>
        <fullName evidence="3">Lipoyl-binding domain-containing protein</fullName>
    </recommendedName>
</protein>
<evidence type="ECO:0000313" key="1">
    <source>
        <dbReference type="EMBL" id="MBE7324065.1"/>
    </source>
</evidence>
<evidence type="ECO:0000313" key="2">
    <source>
        <dbReference type="Proteomes" id="UP000756387"/>
    </source>
</evidence>
<evidence type="ECO:0008006" key="3">
    <source>
        <dbReference type="Google" id="ProtNLM"/>
    </source>
</evidence>
<name>A0ABR9RRN7_9ACTN</name>
<accession>A0ABR9RRN7</accession>
<gene>
    <name evidence="1" type="ORF">IEQ44_05325</name>
</gene>